<protein>
    <recommendedName>
        <fullName evidence="3">Transformation/transcription domain-associated protein</fullName>
    </recommendedName>
</protein>
<dbReference type="Proteomes" id="UP000801492">
    <property type="component" value="Unassembled WGS sequence"/>
</dbReference>
<dbReference type="InterPro" id="IPR016024">
    <property type="entry name" value="ARM-type_fold"/>
</dbReference>
<dbReference type="AlphaFoldDB" id="A0A8K0CYW8"/>
<evidence type="ECO:0000313" key="1">
    <source>
        <dbReference type="EMBL" id="KAF2893373.1"/>
    </source>
</evidence>
<comment type="caution">
    <text evidence="1">The sequence shown here is derived from an EMBL/GenBank/DDBJ whole genome shotgun (WGS) entry which is preliminary data.</text>
</comment>
<dbReference type="InterPro" id="IPR050517">
    <property type="entry name" value="DDR_Repair_Kinase"/>
</dbReference>
<proteinExistence type="predicted"/>
<dbReference type="SUPFAM" id="SSF48371">
    <property type="entry name" value="ARM repeat"/>
    <property type="match status" value="1"/>
</dbReference>
<dbReference type="PANTHER" id="PTHR11139">
    <property type="entry name" value="ATAXIA TELANGIECTASIA MUTATED ATM -RELATED"/>
    <property type="match status" value="1"/>
</dbReference>
<sequence>MTFAWPCLLGKNCVDPATRYHGHLLLSHIIDKFAIHRKIVLQVFHSLLKAHAVEARSVVRQALEILTPSMPVRMEEGNTMLVHWTKKIIVDEGHSMQQLFHILQLVVKHYKVYYPVRHHLVQHMVNSIQRLGFSPTATLEHRKLAVELAEVIIKWELHGIKEEVDSDNMSLETPAKRPAMDDSIEPQAKRLALQQPGIAGPSSSGVVPLLVPKTEPGVVKPIDRVHTDSVLNFLLRLACQVNDAAPANPANPAITSPGELLSRRCVILLKTALKPDVWPQTPDLKLVFFDKILLSVETPNPNIGNICTALELLTFLLGVMKKEQILMNFKQLQRGLGACITSTNAKIIKLIHGLLTKLMSLFPTERTNSSMACKYEELEILYSTVGKVVYEGLTNYEKNQQASPSSLFGTLMILKAACVNNNSYIDLLITPFMKVLHRLAKEHLQPVTPESSPMTSELLILSLDLVKTRVVVMGVEMRKTFIGSILVGLIEKTPDIKIMKAITKMLEEWMKNKNVITLSQAPSLREKSILLVKMMQYIEKRFSDDAELNAQFLELVNYVYTDEQLKQTELTSKLEPAFLSGLRCSQPHIRAKFFKVFDTSMRRRLHDRLLYITCSQNWDAIGPHYWIKQCIELLIATVSSDTRIQMSHESSILPNITSVLNGADPQKKEEFFALKQDVAMYEAVEVKEVRGNIIRLIQ</sequence>
<dbReference type="GO" id="GO:0035267">
    <property type="term" value="C:NuA4 histone acetyltransferase complex"/>
    <property type="evidence" value="ECO:0007669"/>
    <property type="project" value="TreeGrafter"/>
</dbReference>
<accession>A0A8K0CYW8</accession>
<dbReference type="GO" id="GO:0006281">
    <property type="term" value="P:DNA repair"/>
    <property type="evidence" value="ECO:0007669"/>
    <property type="project" value="TreeGrafter"/>
</dbReference>
<dbReference type="Pfam" id="PF20206">
    <property type="entry name" value="Tra1_ring"/>
    <property type="match status" value="1"/>
</dbReference>
<dbReference type="OrthoDB" id="5570127at2759"/>
<dbReference type="GO" id="GO:0006355">
    <property type="term" value="P:regulation of DNA-templated transcription"/>
    <property type="evidence" value="ECO:0007669"/>
    <property type="project" value="TreeGrafter"/>
</dbReference>
<dbReference type="GO" id="GO:0005634">
    <property type="term" value="C:nucleus"/>
    <property type="evidence" value="ECO:0007669"/>
    <property type="project" value="TreeGrafter"/>
</dbReference>
<organism evidence="1 2">
    <name type="scientific">Ignelater luminosus</name>
    <name type="common">Cucubano</name>
    <name type="synonym">Pyrophorus luminosus</name>
    <dbReference type="NCBI Taxonomy" id="2038154"/>
    <lineage>
        <taxon>Eukaryota</taxon>
        <taxon>Metazoa</taxon>
        <taxon>Ecdysozoa</taxon>
        <taxon>Arthropoda</taxon>
        <taxon>Hexapoda</taxon>
        <taxon>Insecta</taxon>
        <taxon>Pterygota</taxon>
        <taxon>Neoptera</taxon>
        <taxon>Endopterygota</taxon>
        <taxon>Coleoptera</taxon>
        <taxon>Polyphaga</taxon>
        <taxon>Elateriformia</taxon>
        <taxon>Elateroidea</taxon>
        <taxon>Elateridae</taxon>
        <taxon>Agrypninae</taxon>
        <taxon>Pyrophorini</taxon>
        <taxon>Ignelater</taxon>
    </lineage>
</organism>
<evidence type="ECO:0008006" key="3">
    <source>
        <dbReference type="Google" id="ProtNLM"/>
    </source>
</evidence>
<keyword evidence="2" id="KW-1185">Reference proteome</keyword>
<name>A0A8K0CYW8_IGNLU</name>
<dbReference type="EMBL" id="VTPC01008025">
    <property type="protein sequence ID" value="KAF2893373.1"/>
    <property type="molecule type" value="Genomic_DNA"/>
</dbReference>
<dbReference type="GO" id="GO:0000124">
    <property type="term" value="C:SAGA complex"/>
    <property type="evidence" value="ECO:0007669"/>
    <property type="project" value="TreeGrafter"/>
</dbReference>
<dbReference type="PANTHER" id="PTHR11139:SF1">
    <property type="entry name" value="TRANSFORMATION_TRANSCRIPTION DOMAIN-ASSOCIATED PROTEIN"/>
    <property type="match status" value="1"/>
</dbReference>
<gene>
    <name evidence="1" type="ORF">ILUMI_12801</name>
</gene>
<evidence type="ECO:0000313" key="2">
    <source>
        <dbReference type="Proteomes" id="UP000801492"/>
    </source>
</evidence>
<dbReference type="InterPro" id="IPR046805">
    <property type="entry name" value="Tra1_ring"/>
</dbReference>
<reference evidence="1" key="1">
    <citation type="submission" date="2019-08" db="EMBL/GenBank/DDBJ databases">
        <title>The genome of the North American firefly Photinus pyralis.</title>
        <authorList>
            <consortium name="Photinus pyralis genome working group"/>
            <person name="Fallon T.R."/>
            <person name="Sander Lower S.E."/>
            <person name="Weng J.-K."/>
        </authorList>
    </citation>
    <scope>NUCLEOTIDE SEQUENCE</scope>
    <source>
        <strain evidence="1">TRF0915ILg1</strain>
        <tissue evidence="1">Whole body</tissue>
    </source>
</reference>